<keyword evidence="2" id="KW-1185">Reference proteome</keyword>
<protein>
    <submittedName>
        <fullName evidence="1">Uncharacterized protein</fullName>
    </submittedName>
</protein>
<comment type="caution">
    <text evidence="1">The sequence shown here is derived from an EMBL/GenBank/DDBJ whole genome shotgun (WGS) entry which is preliminary data.</text>
</comment>
<gene>
    <name evidence="1" type="ORF">GCM10023350_17770</name>
</gene>
<accession>A0ABP8YQI9</accession>
<reference evidence="2" key="1">
    <citation type="journal article" date="2019" name="Int. J. Syst. Evol. Microbiol.">
        <title>The Global Catalogue of Microorganisms (GCM) 10K type strain sequencing project: providing services to taxonomists for standard genome sequencing and annotation.</title>
        <authorList>
            <consortium name="The Broad Institute Genomics Platform"/>
            <consortium name="The Broad Institute Genome Sequencing Center for Infectious Disease"/>
            <person name="Wu L."/>
            <person name="Ma J."/>
        </authorList>
    </citation>
    <scope>NUCLEOTIDE SEQUENCE [LARGE SCALE GENOMIC DNA]</scope>
    <source>
        <strain evidence="2">JCM 18532</strain>
    </source>
</reference>
<evidence type="ECO:0000313" key="1">
    <source>
        <dbReference type="EMBL" id="GAA4734566.1"/>
    </source>
</evidence>
<sequence length="191" mass="20136">MDDLVVPTPTPDPDDFAGSIDNPWLPLSAGRTWTYDVVDVDGAHSLEVTVEDGPEIAGVATTAQVSTEDGETTTDWFAQDADGNVWWFGREGEWQAGSDSAEAGLAVPATPRVGDGFRTAYQPGVVEDVATVVALDGSATVPAASYDDLLVTRQVSSLEPGASVERSWARDVGLVEQIEQGRAVRLSDVAS</sequence>
<name>A0ABP8YQI9_9ACTN</name>
<dbReference type="Proteomes" id="UP001499882">
    <property type="component" value="Unassembled WGS sequence"/>
</dbReference>
<evidence type="ECO:0000313" key="2">
    <source>
        <dbReference type="Proteomes" id="UP001499882"/>
    </source>
</evidence>
<organism evidence="1 2">
    <name type="scientific">Nocardioides endophyticus</name>
    <dbReference type="NCBI Taxonomy" id="1353775"/>
    <lineage>
        <taxon>Bacteria</taxon>
        <taxon>Bacillati</taxon>
        <taxon>Actinomycetota</taxon>
        <taxon>Actinomycetes</taxon>
        <taxon>Propionibacteriales</taxon>
        <taxon>Nocardioidaceae</taxon>
        <taxon>Nocardioides</taxon>
    </lineage>
</organism>
<dbReference type="EMBL" id="BAABKN010000012">
    <property type="protein sequence ID" value="GAA4734566.1"/>
    <property type="molecule type" value="Genomic_DNA"/>
</dbReference>
<proteinExistence type="predicted"/>